<accession>A0A6A5UU90</accession>
<organism evidence="2 3">
    <name type="scientific">Bimuria novae-zelandiae CBS 107.79</name>
    <dbReference type="NCBI Taxonomy" id="1447943"/>
    <lineage>
        <taxon>Eukaryota</taxon>
        <taxon>Fungi</taxon>
        <taxon>Dikarya</taxon>
        <taxon>Ascomycota</taxon>
        <taxon>Pezizomycotina</taxon>
        <taxon>Dothideomycetes</taxon>
        <taxon>Pleosporomycetidae</taxon>
        <taxon>Pleosporales</taxon>
        <taxon>Massarineae</taxon>
        <taxon>Didymosphaeriaceae</taxon>
        <taxon>Bimuria</taxon>
    </lineage>
</organism>
<proteinExistence type="predicted"/>
<gene>
    <name evidence="2" type="ORF">BU23DRAFT_54014</name>
</gene>
<dbReference type="EMBL" id="ML976780">
    <property type="protein sequence ID" value="KAF1964647.1"/>
    <property type="molecule type" value="Genomic_DNA"/>
</dbReference>
<evidence type="ECO:0000256" key="1">
    <source>
        <dbReference type="SAM" id="MobiDB-lite"/>
    </source>
</evidence>
<dbReference type="AlphaFoldDB" id="A0A6A5UU90"/>
<protein>
    <submittedName>
        <fullName evidence="2">Uncharacterized protein</fullName>
    </submittedName>
</protein>
<keyword evidence="3" id="KW-1185">Reference proteome</keyword>
<dbReference type="Proteomes" id="UP000800036">
    <property type="component" value="Unassembled WGS sequence"/>
</dbReference>
<sequence>MYEGNNPQERENTNLSTAGPFSFRRGAAIEKRGRRNGPLSLYREFPEQLSAKSLRAGARLLAVNVLPYSQYSKAPRWCQHCEVMAVMARSTVGDAVRRGSSPDGRHVDQSVNTVAKPSVCFLAHSAGITDCRDLPVCLFHMCAPSRHVWSSSGPFYNGTMDGTRVFLSPHGCAHCGSQASRMSFAILGPC</sequence>
<reference evidence="2" key="1">
    <citation type="journal article" date="2020" name="Stud. Mycol.">
        <title>101 Dothideomycetes genomes: a test case for predicting lifestyles and emergence of pathogens.</title>
        <authorList>
            <person name="Haridas S."/>
            <person name="Albert R."/>
            <person name="Binder M."/>
            <person name="Bloem J."/>
            <person name="Labutti K."/>
            <person name="Salamov A."/>
            <person name="Andreopoulos B."/>
            <person name="Baker S."/>
            <person name="Barry K."/>
            <person name="Bills G."/>
            <person name="Bluhm B."/>
            <person name="Cannon C."/>
            <person name="Castanera R."/>
            <person name="Culley D."/>
            <person name="Daum C."/>
            <person name="Ezra D."/>
            <person name="Gonzalez J."/>
            <person name="Henrissat B."/>
            <person name="Kuo A."/>
            <person name="Liang C."/>
            <person name="Lipzen A."/>
            <person name="Lutzoni F."/>
            <person name="Magnuson J."/>
            <person name="Mondo S."/>
            <person name="Nolan M."/>
            <person name="Ohm R."/>
            <person name="Pangilinan J."/>
            <person name="Park H.-J."/>
            <person name="Ramirez L."/>
            <person name="Alfaro M."/>
            <person name="Sun H."/>
            <person name="Tritt A."/>
            <person name="Yoshinaga Y."/>
            <person name="Zwiers L.-H."/>
            <person name="Turgeon B."/>
            <person name="Goodwin S."/>
            <person name="Spatafora J."/>
            <person name="Crous P."/>
            <person name="Grigoriev I."/>
        </authorList>
    </citation>
    <scope>NUCLEOTIDE SEQUENCE</scope>
    <source>
        <strain evidence="2">CBS 107.79</strain>
    </source>
</reference>
<name>A0A6A5UU90_9PLEO</name>
<evidence type="ECO:0000313" key="3">
    <source>
        <dbReference type="Proteomes" id="UP000800036"/>
    </source>
</evidence>
<feature type="region of interest" description="Disordered" evidence="1">
    <location>
        <begin position="1"/>
        <end position="21"/>
    </location>
</feature>
<evidence type="ECO:0000313" key="2">
    <source>
        <dbReference type="EMBL" id="KAF1964647.1"/>
    </source>
</evidence>